<dbReference type="GO" id="GO:0006355">
    <property type="term" value="P:regulation of DNA-templated transcription"/>
    <property type="evidence" value="ECO:0007669"/>
    <property type="project" value="TreeGrafter"/>
</dbReference>
<proteinExistence type="predicted"/>
<dbReference type="AlphaFoldDB" id="A0A2T1HLZ8"/>
<gene>
    <name evidence="6" type="ORF">SLNSH_22725</name>
</gene>
<keyword evidence="3" id="KW-0238">DNA-binding</keyword>
<dbReference type="GO" id="GO:0032993">
    <property type="term" value="C:protein-DNA complex"/>
    <property type="evidence" value="ECO:0007669"/>
    <property type="project" value="TreeGrafter"/>
</dbReference>
<dbReference type="GO" id="GO:0005829">
    <property type="term" value="C:cytosol"/>
    <property type="evidence" value="ECO:0007669"/>
    <property type="project" value="TreeGrafter"/>
</dbReference>
<dbReference type="Pfam" id="PF00072">
    <property type="entry name" value="Response_reg"/>
    <property type="match status" value="1"/>
</dbReference>
<protein>
    <recommendedName>
        <fullName evidence="5">Response regulatory domain-containing protein</fullName>
    </recommendedName>
</protein>
<dbReference type="EMBL" id="PVZS01000041">
    <property type="protein sequence ID" value="PSC02680.1"/>
    <property type="molecule type" value="Genomic_DNA"/>
</dbReference>
<dbReference type="InterPro" id="IPR039420">
    <property type="entry name" value="WalR-like"/>
</dbReference>
<evidence type="ECO:0000313" key="7">
    <source>
        <dbReference type="Proteomes" id="UP000239772"/>
    </source>
</evidence>
<organism evidence="6 7">
    <name type="scientific">Alsobacter soli</name>
    <dbReference type="NCBI Taxonomy" id="2109933"/>
    <lineage>
        <taxon>Bacteria</taxon>
        <taxon>Pseudomonadati</taxon>
        <taxon>Pseudomonadota</taxon>
        <taxon>Alphaproteobacteria</taxon>
        <taxon>Hyphomicrobiales</taxon>
        <taxon>Alsobacteraceae</taxon>
        <taxon>Alsobacter</taxon>
    </lineage>
</organism>
<accession>A0A2T1HLZ8</accession>
<dbReference type="RefSeq" id="WP_106340309.1">
    <property type="nucleotide sequence ID" value="NZ_PVZS01000041.1"/>
</dbReference>
<comment type="caution">
    <text evidence="6">The sequence shown here is derived from an EMBL/GenBank/DDBJ whole genome shotgun (WGS) entry which is preliminary data.</text>
</comment>
<evidence type="ECO:0000256" key="3">
    <source>
        <dbReference type="ARBA" id="ARBA00023125"/>
    </source>
</evidence>
<evidence type="ECO:0000313" key="6">
    <source>
        <dbReference type="EMBL" id="PSC02680.1"/>
    </source>
</evidence>
<dbReference type="GO" id="GO:0000976">
    <property type="term" value="F:transcription cis-regulatory region binding"/>
    <property type="evidence" value="ECO:0007669"/>
    <property type="project" value="TreeGrafter"/>
</dbReference>
<dbReference type="InterPro" id="IPR001789">
    <property type="entry name" value="Sig_transdc_resp-reg_receiver"/>
</dbReference>
<reference evidence="7" key="1">
    <citation type="submission" date="2018-03" db="EMBL/GenBank/DDBJ databases">
        <authorList>
            <person name="Sun L."/>
            <person name="Liu H."/>
            <person name="Chen W."/>
            <person name="Huang K."/>
            <person name="Liu W."/>
            <person name="Gao X."/>
        </authorList>
    </citation>
    <scope>NUCLEOTIDE SEQUENCE [LARGE SCALE GENOMIC DNA]</scope>
    <source>
        <strain evidence="7">SH9</strain>
    </source>
</reference>
<evidence type="ECO:0000256" key="4">
    <source>
        <dbReference type="PROSITE-ProRule" id="PRU00169"/>
    </source>
</evidence>
<name>A0A2T1HLZ8_9HYPH</name>
<keyword evidence="1" id="KW-0597">Phosphoprotein</keyword>
<dbReference type="PANTHER" id="PTHR48111:SF40">
    <property type="entry name" value="PHOSPHATE REGULON TRANSCRIPTIONAL REGULATORY PROTEIN PHOB"/>
    <property type="match status" value="1"/>
</dbReference>
<feature type="domain" description="Response regulatory" evidence="5">
    <location>
        <begin position="8"/>
        <end position="118"/>
    </location>
</feature>
<evidence type="ECO:0000259" key="5">
    <source>
        <dbReference type="PROSITE" id="PS50110"/>
    </source>
</evidence>
<dbReference type="PROSITE" id="PS50110">
    <property type="entry name" value="RESPONSE_REGULATORY"/>
    <property type="match status" value="1"/>
</dbReference>
<dbReference type="Gene3D" id="3.40.50.2300">
    <property type="match status" value="1"/>
</dbReference>
<dbReference type="OrthoDB" id="582170at2"/>
<evidence type="ECO:0000256" key="1">
    <source>
        <dbReference type="ARBA" id="ARBA00022553"/>
    </source>
</evidence>
<keyword evidence="7" id="KW-1185">Reference proteome</keyword>
<dbReference type="InterPro" id="IPR011006">
    <property type="entry name" value="CheY-like_superfamily"/>
</dbReference>
<dbReference type="PANTHER" id="PTHR48111">
    <property type="entry name" value="REGULATOR OF RPOS"/>
    <property type="match status" value="1"/>
</dbReference>
<dbReference type="SMART" id="SM00448">
    <property type="entry name" value="REC"/>
    <property type="match status" value="1"/>
</dbReference>
<sequence length="124" mass="13592">MQQLQQSRVLVLEDQYLLAMQVEEDLQSKGAQVVGPVATASEALELIESTEIDAAVLNVRLKNGTSFAVADELLRRGVPFVFVTAFEQQMLPETYVSIPHLTKPLKPTELVTALLALVSANAER</sequence>
<keyword evidence="2" id="KW-0902">Two-component regulatory system</keyword>
<evidence type="ECO:0000256" key="2">
    <source>
        <dbReference type="ARBA" id="ARBA00023012"/>
    </source>
</evidence>
<comment type="caution">
    <text evidence="4">Lacks conserved residue(s) required for the propagation of feature annotation.</text>
</comment>
<dbReference type="GO" id="GO:0000156">
    <property type="term" value="F:phosphorelay response regulator activity"/>
    <property type="evidence" value="ECO:0007669"/>
    <property type="project" value="TreeGrafter"/>
</dbReference>
<dbReference type="Proteomes" id="UP000239772">
    <property type="component" value="Unassembled WGS sequence"/>
</dbReference>
<dbReference type="SUPFAM" id="SSF52172">
    <property type="entry name" value="CheY-like"/>
    <property type="match status" value="1"/>
</dbReference>